<sequence length="122" mass="13794">MEIAQYPALRTADADSTEEELNSLRLDGFDVYRSALTPPMTSTFSQPMFVAPDALESFIFDENGTLFVGRMRKVAPQHASQLLHFREADSATFKVPKKGCQIRWRGAVNDTRKILLEKGHFD</sequence>
<organism evidence="1 2">
    <name type="scientific">Coniophora puteana (strain RWD-64-598)</name>
    <name type="common">Brown rot fungus</name>
    <dbReference type="NCBI Taxonomy" id="741705"/>
    <lineage>
        <taxon>Eukaryota</taxon>
        <taxon>Fungi</taxon>
        <taxon>Dikarya</taxon>
        <taxon>Basidiomycota</taxon>
        <taxon>Agaricomycotina</taxon>
        <taxon>Agaricomycetes</taxon>
        <taxon>Agaricomycetidae</taxon>
        <taxon>Boletales</taxon>
        <taxon>Coniophorineae</taxon>
        <taxon>Coniophoraceae</taxon>
        <taxon>Coniophora</taxon>
    </lineage>
</organism>
<comment type="caution">
    <text evidence="1">The sequence shown here is derived from an EMBL/GenBank/DDBJ whole genome shotgun (WGS) entry which is preliminary data.</text>
</comment>
<dbReference type="EMBL" id="JH711582">
    <property type="protein sequence ID" value="EIW78132.1"/>
    <property type="molecule type" value="Genomic_DNA"/>
</dbReference>
<dbReference type="AlphaFoldDB" id="A0A5M3MFZ0"/>
<gene>
    <name evidence="1" type="ORF">CONPUDRAFT_145477</name>
</gene>
<keyword evidence="2" id="KW-1185">Reference proteome</keyword>
<dbReference type="GeneID" id="19202069"/>
<dbReference type="Proteomes" id="UP000053558">
    <property type="component" value="Unassembled WGS sequence"/>
</dbReference>
<dbReference type="RefSeq" id="XP_007771216.1">
    <property type="nucleotide sequence ID" value="XM_007773026.1"/>
</dbReference>
<dbReference type="KEGG" id="cput:CONPUDRAFT_145477"/>
<evidence type="ECO:0000313" key="1">
    <source>
        <dbReference type="EMBL" id="EIW78132.1"/>
    </source>
</evidence>
<feature type="non-terminal residue" evidence="1">
    <location>
        <position position="122"/>
    </location>
</feature>
<evidence type="ECO:0000313" key="2">
    <source>
        <dbReference type="Proteomes" id="UP000053558"/>
    </source>
</evidence>
<proteinExistence type="predicted"/>
<reference evidence="2" key="1">
    <citation type="journal article" date="2012" name="Science">
        <title>The Paleozoic origin of enzymatic lignin decomposition reconstructed from 31 fungal genomes.</title>
        <authorList>
            <person name="Floudas D."/>
            <person name="Binder M."/>
            <person name="Riley R."/>
            <person name="Barry K."/>
            <person name="Blanchette R.A."/>
            <person name="Henrissat B."/>
            <person name="Martinez A.T."/>
            <person name="Otillar R."/>
            <person name="Spatafora J.W."/>
            <person name="Yadav J.S."/>
            <person name="Aerts A."/>
            <person name="Benoit I."/>
            <person name="Boyd A."/>
            <person name="Carlson A."/>
            <person name="Copeland A."/>
            <person name="Coutinho P.M."/>
            <person name="de Vries R.P."/>
            <person name="Ferreira P."/>
            <person name="Findley K."/>
            <person name="Foster B."/>
            <person name="Gaskell J."/>
            <person name="Glotzer D."/>
            <person name="Gorecki P."/>
            <person name="Heitman J."/>
            <person name="Hesse C."/>
            <person name="Hori C."/>
            <person name="Igarashi K."/>
            <person name="Jurgens J.A."/>
            <person name="Kallen N."/>
            <person name="Kersten P."/>
            <person name="Kohler A."/>
            <person name="Kuees U."/>
            <person name="Kumar T.K.A."/>
            <person name="Kuo A."/>
            <person name="LaButti K."/>
            <person name="Larrondo L.F."/>
            <person name="Lindquist E."/>
            <person name="Ling A."/>
            <person name="Lombard V."/>
            <person name="Lucas S."/>
            <person name="Lundell T."/>
            <person name="Martin R."/>
            <person name="McLaughlin D.J."/>
            <person name="Morgenstern I."/>
            <person name="Morin E."/>
            <person name="Murat C."/>
            <person name="Nagy L.G."/>
            <person name="Nolan M."/>
            <person name="Ohm R.A."/>
            <person name="Patyshakuliyeva A."/>
            <person name="Rokas A."/>
            <person name="Ruiz-Duenas F.J."/>
            <person name="Sabat G."/>
            <person name="Salamov A."/>
            <person name="Samejima M."/>
            <person name="Schmutz J."/>
            <person name="Slot J.C."/>
            <person name="St John F."/>
            <person name="Stenlid J."/>
            <person name="Sun H."/>
            <person name="Sun S."/>
            <person name="Syed K."/>
            <person name="Tsang A."/>
            <person name="Wiebenga A."/>
            <person name="Young D."/>
            <person name="Pisabarro A."/>
            <person name="Eastwood D.C."/>
            <person name="Martin F."/>
            <person name="Cullen D."/>
            <person name="Grigoriev I.V."/>
            <person name="Hibbett D.S."/>
        </authorList>
    </citation>
    <scope>NUCLEOTIDE SEQUENCE [LARGE SCALE GENOMIC DNA]</scope>
    <source>
        <strain evidence="2">RWD-64-598 SS2</strain>
    </source>
</reference>
<accession>A0A5M3MFZ0</accession>
<protein>
    <submittedName>
        <fullName evidence="1">Uncharacterized protein</fullName>
    </submittedName>
</protein>
<name>A0A5M3MFZ0_CONPW</name>